<dbReference type="InterPro" id="IPR025761">
    <property type="entry name" value="FFD_box"/>
</dbReference>
<evidence type="ECO:0000313" key="8">
    <source>
        <dbReference type="EMBL" id="PLN84289.1"/>
    </source>
</evidence>
<dbReference type="GO" id="GO:0000932">
    <property type="term" value="C:P-body"/>
    <property type="evidence" value="ECO:0007669"/>
    <property type="project" value="TreeGrafter"/>
</dbReference>
<dbReference type="SMART" id="SM01271">
    <property type="entry name" value="LSM14"/>
    <property type="match status" value="1"/>
</dbReference>
<feature type="short sequence motif" description="FFD box" evidence="1">
    <location>
        <begin position="463"/>
        <end position="479"/>
    </location>
</feature>
<dbReference type="Proteomes" id="UP000235023">
    <property type="component" value="Unassembled WGS sequence"/>
</dbReference>
<proteinExistence type="predicted"/>
<dbReference type="PROSITE" id="PS51512">
    <property type="entry name" value="DFDF"/>
    <property type="match status" value="1"/>
</dbReference>
<gene>
    <name evidence="8" type="ORF">BDW42DRAFT_162795</name>
</gene>
<feature type="compositionally biased region" description="Low complexity" evidence="3">
    <location>
        <begin position="240"/>
        <end position="253"/>
    </location>
</feature>
<feature type="domain" description="DFDF" evidence="4">
    <location>
        <begin position="403"/>
        <end position="439"/>
    </location>
</feature>
<feature type="domain" description="FFD box profile" evidence="5">
    <location>
        <begin position="463"/>
        <end position="479"/>
    </location>
</feature>
<dbReference type="GO" id="GO:0034063">
    <property type="term" value="P:stress granule assembly"/>
    <property type="evidence" value="ECO:0007669"/>
    <property type="project" value="TreeGrafter"/>
</dbReference>
<sequence length="562" mass="58910">MDMNHLIGQRFNLISKSDIRYVGTLHEINPEASTIALETVVSFGTEGRRGNPSEELAPSASVYEYIVFRGSDVKDISVAEDKEPAKPEPPQVPDDPAILGSMSRPGPGPQGPPGPPPHSQPPHQARPGPAPPGYPQQPPFQGYYPPYGQRFGAPGFPPGPGFPNMPYGAPPGWFPPPGQGFPQGPGQFPPQMPLGPPGPHQTPPPQRPGVPGAGPVNMPRATSELPVGERPSSKPASRDVTPAPAAATPQVTQGGQAPPVDSKPPVSEASQATAGVPHGGFGVPRTAPTGPRSSRVQPAIPVTGPAKPPVPTVAQSSAGAIGNNVSQGQAQAAITEATRAATAAVAAAMAKLPQPNAQKPAPGDAAIEGMAKQMAEMKPYEQNRVARGGHQNRGGRGRGQYQGQTKRFEVPKTDYDFETANAKFNKQDMVKEAIASGSPIHETENPMPEGDDESASASADGYQIYNRTSSFFDNISSEARDREEGTGARPGGREWRGEEEKRNIETFGQGSVDGYRSSYRGRGRGRGYGRGRGGYGRGYSRGRGGIRGGRNASQSTGVPTQT</sequence>
<dbReference type="Pfam" id="PF12701">
    <property type="entry name" value="LSM14"/>
    <property type="match status" value="1"/>
</dbReference>
<feature type="domain" description="TFG box profile" evidence="6">
    <location>
        <begin position="491"/>
        <end position="511"/>
    </location>
</feature>
<dbReference type="CDD" id="cd01736">
    <property type="entry name" value="LSm14_N"/>
    <property type="match status" value="1"/>
</dbReference>
<accession>A0A2J5I333</accession>
<evidence type="ECO:0000256" key="1">
    <source>
        <dbReference type="PROSITE-ProRule" id="PRU00846"/>
    </source>
</evidence>
<feature type="compositionally biased region" description="Pro residues" evidence="3">
    <location>
        <begin position="128"/>
        <end position="138"/>
    </location>
</feature>
<dbReference type="Pfam" id="PF09532">
    <property type="entry name" value="FDF"/>
    <property type="match status" value="1"/>
</dbReference>
<evidence type="ECO:0000256" key="2">
    <source>
        <dbReference type="PROSITE-ProRule" id="PRU00869"/>
    </source>
</evidence>
<dbReference type="EMBL" id="KZ559512">
    <property type="protein sequence ID" value="PLN84289.1"/>
    <property type="molecule type" value="Genomic_DNA"/>
</dbReference>
<dbReference type="GO" id="GO:0033962">
    <property type="term" value="P:P-body assembly"/>
    <property type="evidence" value="ECO:0007669"/>
    <property type="project" value="TreeGrafter"/>
</dbReference>
<protein>
    <submittedName>
        <fullName evidence="8">Scd6-like Sm domain-domain-containing protein</fullName>
    </submittedName>
</protein>
<feature type="compositionally biased region" description="Pro residues" evidence="3">
    <location>
        <begin position="187"/>
        <end position="208"/>
    </location>
</feature>
<dbReference type="SMART" id="SM01199">
    <property type="entry name" value="FDF"/>
    <property type="match status" value="1"/>
</dbReference>
<dbReference type="InterPro" id="IPR047575">
    <property type="entry name" value="Sm"/>
</dbReference>
<evidence type="ECO:0000259" key="7">
    <source>
        <dbReference type="PROSITE" id="PS52002"/>
    </source>
</evidence>
<dbReference type="InterPro" id="IPR025762">
    <property type="entry name" value="DFDF"/>
</dbReference>
<keyword evidence="9" id="KW-1185">Reference proteome</keyword>
<evidence type="ECO:0000259" key="5">
    <source>
        <dbReference type="PROSITE" id="PS51513"/>
    </source>
</evidence>
<dbReference type="InterPro" id="IPR025768">
    <property type="entry name" value="TFG_box"/>
</dbReference>
<reference evidence="9" key="1">
    <citation type="submission" date="2017-12" db="EMBL/GenBank/DDBJ databases">
        <authorList>
            <consortium name="DOE Joint Genome Institute"/>
            <person name="Mondo S.J."/>
            <person name="Kjaerbolling I."/>
            <person name="Vesth T.C."/>
            <person name="Frisvad J.C."/>
            <person name="Nybo J.L."/>
            <person name="Theobald S."/>
            <person name="Kuo A."/>
            <person name="Bowyer P."/>
            <person name="Matsuda Y."/>
            <person name="Lyhne E.K."/>
            <person name="Kogle M.E."/>
            <person name="Clum A."/>
            <person name="Lipzen A."/>
            <person name="Salamov A."/>
            <person name="Ngan C.Y."/>
            <person name="Daum C."/>
            <person name="Chiniquy J."/>
            <person name="Barry K."/>
            <person name="LaButti K."/>
            <person name="Haridas S."/>
            <person name="Simmons B.A."/>
            <person name="Magnuson J.K."/>
            <person name="Mortensen U.H."/>
            <person name="Larsen T.O."/>
            <person name="Grigoriev I.V."/>
            <person name="Baker S.E."/>
            <person name="Andersen M.R."/>
            <person name="Nordberg H.P."/>
            <person name="Cantor M.N."/>
            <person name="Hua S.X."/>
        </authorList>
    </citation>
    <scope>NUCLEOTIDE SEQUENCE [LARGE SCALE GENOMIC DNA]</scope>
    <source>
        <strain evidence="9">IBT 19404</strain>
    </source>
</reference>
<feature type="compositionally biased region" description="Basic residues" evidence="3">
    <location>
        <begin position="519"/>
        <end position="529"/>
    </location>
</feature>
<feature type="compositionally biased region" description="Gly residues" evidence="3">
    <location>
        <begin position="391"/>
        <end position="400"/>
    </location>
</feature>
<feature type="region of interest" description="Disordered" evidence="3">
    <location>
        <begin position="385"/>
        <end position="414"/>
    </location>
</feature>
<evidence type="ECO:0000256" key="3">
    <source>
        <dbReference type="SAM" id="MobiDB-lite"/>
    </source>
</evidence>
<dbReference type="Gene3D" id="2.30.30.100">
    <property type="match status" value="1"/>
</dbReference>
<evidence type="ECO:0000313" key="9">
    <source>
        <dbReference type="Proteomes" id="UP000235023"/>
    </source>
</evidence>
<name>A0A2J5I333_9EURO</name>
<dbReference type="SUPFAM" id="SSF50182">
    <property type="entry name" value="Sm-like ribonucleoproteins"/>
    <property type="match status" value="1"/>
</dbReference>
<feature type="compositionally biased region" description="Pro residues" evidence="3">
    <location>
        <begin position="155"/>
        <end position="179"/>
    </location>
</feature>
<feature type="region of interest" description="Disordered" evidence="3">
    <location>
        <begin position="473"/>
        <end position="562"/>
    </location>
</feature>
<dbReference type="InterPro" id="IPR019050">
    <property type="entry name" value="FDF_dom"/>
</dbReference>
<dbReference type="PANTHER" id="PTHR13586:SF0">
    <property type="entry name" value="TRAILER HITCH, ISOFORM H"/>
    <property type="match status" value="1"/>
</dbReference>
<dbReference type="PANTHER" id="PTHR13586">
    <property type="entry name" value="SCD6 PROTEIN-RELATED"/>
    <property type="match status" value="1"/>
</dbReference>
<feature type="compositionally biased region" description="Low complexity" evidence="3">
    <location>
        <begin position="139"/>
        <end position="154"/>
    </location>
</feature>
<dbReference type="OrthoDB" id="21539at2759"/>
<dbReference type="PROSITE" id="PS51536">
    <property type="entry name" value="TFG"/>
    <property type="match status" value="1"/>
</dbReference>
<dbReference type="InterPro" id="IPR010920">
    <property type="entry name" value="LSM_dom_sf"/>
</dbReference>
<organism evidence="8 9">
    <name type="scientific">Aspergillus taichungensis</name>
    <dbReference type="NCBI Taxonomy" id="482145"/>
    <lineage>
        <taxon>Eukaryota</taxon>
        <taxon>Fungi</taxon>
        <taxon>Dikarya</taxon>
        <taxon>Ascomycota</taxon>
        <taxon>Pezizomycotina</taxon>
        <taxon>Eurotiomycetes</taxon>
        <taxon>Eurotiomycetidae</taxon>
        <taxon>Eurotiales</taxon>
        <taxon>Aspergillaceae</taxon>
        <taxon>Aspergillus</taxon>
        <taxon>Aspergillus subgen. Circumdati</taxon>
    </lineage>
</organism>
<dbReference type="GO" id="GO:0003729">
    <property type="term" value="F:mRNA binding"/>
    <property type="evidence" value="ECO:0007669"/>
    <property type="project" value="TreeGrafter"/>
</dbReference>
<feature type="domain" description="Sm" evidence="7">
    <location>
        <begin position="1"/>
        <end position="82"/>
    </location>
</feature>
<feature type="compositionally biased region" description="Pro residues" evidence="3">
    <location>
        <begin position="106"/>
        <end position="120"/>
    </location>
</feature>
<feature type="region of interest" description="Disordered" evidence="3">
    <location>
        <begin position="80"/>
        <end position="317"/>
    </location>
</feature>
<evidence type="ECO:0000259" key="4">
    <source>
        <dbReference type="PROSITE" id="PS51512"/>
    </source>
</evidence>
<dbReference type="PROSITE" id="PS52002">
    <property type="entry name" value="SM"/>
    <property type="match status" value="1"/>
</dbReference>
<feature type="compositionally biased region" description="Basic and acidic residues" evidence="3">
    <location>
        <begin position="478"/>
        <end position="504"/>
    </location>
</feature>
<dbReference type="InterPro" id="IPR025609">
    <property type="entry name" value="Lsm14-like_N"/>
</dbReference>
<feature type="region of interest" description="Disordered" evidence="3">
    <location>
        <begin position="435"/>
        <end position="457"/>
    </location>
</feature>
<feature type="short sequence motif" description="TFG box" evidence="2">
    <location>
        <begin position="491"/>
        <end position="511"/>
    </location>
</feature>
<dbReference type="PROSITE" id="PS51513">
    <property type="entry name" value="FFD"/>
    <property type="match status" value="1"/>
</dbReference>
<dbReference type="AlphaFoldDB" id="A0A2J5I333"/>
<evidence type="ECO:0000259" key="6">
    <source>
        <dbReference type="PROSITE" id="PS51536"/>
    </source>
</evidence>
<feature type="compositionally biased region" description="Gly residues" evidence="3">
    <location>
        <begin position="530"/>
        <end position="548"/>
    </location>
</feature>
<feature type="compositionally biased region" description="Polar residues" evidence="3">
    <location>
        <begin position="551"/>
        <end position="562"/>
    </location>
</feature>